<dbReference type="Proteomes" id="UP001595967">
    <property type="component" value="Unassembled WGS sequence"/>
</dbReference>
<dbReference type="EMBL" id="JBHSEW010000004">
    <property type="protein sequence ID" value="MFC4621843.1"/>
    <property type="molecule type" value="Genomic_DNA"/>
</dbReference>
<dbReference type="PANTHER" id="PTHR31005:SF8">
    <property type="entry name" value="DUF4139 DOMAIN-CONTAINING PROTEIN"/>
    <property type="match status" value="1"/>
</dbReference>
<dbReference type="Pfam" id="PF13600">
    <property type="entry name" value="DUF4140"/>
    <property type="match status" value="1"/>
</dbReference>
<feature type="chain" id="PRO_5046595656" evidence="2">
    <location>
        <begin position="25"/>
        <end position="539"/>
    </location>
</feature>
<dbReference type="PANTHER" id="PTHR31005">
    <property type="entry name" value="DUF4139 DOMAIN-CONTAINING PROTEIN"/>
    <property type="match status" value="1"/>
</dbReference>
<evidence type="ECO:0000259" key="4">
    <source>
        <dbReference type="Pfam" id="PF13600"/>
    </source>
</evidence>
<evidence type="ECO:0000256" key="1">
    <source>
        <dbReference type="SAM" id="Coils"/>
    </source>
</evidence>
<comment type="caution">
    <text evidence="5">The sequence shown here is derived from an EMBL/GenBank/DDBJ whole genome shotgun (WGS) entry which is preliminary data.</text>
</comment>
<dbReference type="RefSeq" id="WP_377724954.1">
    <property type="nucleotide sequence ID" value="NZ_JBHSEW010000004.1"/>
</dbReference>
<feature type="coiled-coil region" evidence="1">
    <location>
        <begin position="101"/>
        <end position="128"/>
    </location>
</feature>
<dbReference type="Pfam" id="PF13598">
    <property type="entry name" value="DUF4139"/>
    <property type="match status" value="1"/>
</dbReference>
<reference evidence="6" key="1">
    <citation type="journal article" date="2019" name="Int. J. Syst. Evol. Microbiol.">
        <title>The Global Catalogue of Microorganisms (GCM) 10K type strain sequencing project: providing services to taxonomists for standard genome sequencing and annotation.</title>
        <authorList>
            <consortium name="The Broad Institute Genomics Platform"/>
            <consortium name="The Broad Institute Genome Sequencing Center for Infectious Disease"/>
            <person name="Wu L."/>
            <person name="Ma J."/>
        </authorList>
    </citation>
    <scope>NUCLEOTIDE SEQUENCE [LARGE SCALE GENOMIC DNA]</scope>
    <source>
        <strain evidence="6">JCM 11650</strain>
    </source>
</reference>
<dbReference type="InterPro" id="IPR011935">
    <property type="entry name" value="CHP02231"/>
</dbReference>
<keyword evidence="6" id="KW-1185">Reference proteome</keyword>
<name>A0ABV9GXM6_9BURK</name>
<keyword evidence="1" id="KW-0175">Coiled coil</keyword>
<evidence type="ECO:0000313" key="5">
    <source>
        <dbReference type="EMBL" id="MFC4621843.1"/>
    </source>
</evidence>
<feature type="domain" description="DUF4139" evidence="3">
    <location>
        <begin position="212"/>
        <end position="530"/>
    </location>
</feature>
<sequence>MPSSPFLHSALALAALAVIAPATGAQSTASATSTIAAVTLYPGSATVERVLQVPAGSTQAVFACLPAQLDARSLQVRSASNVRIGEVNVQTVERRIATGCADALDSRIRSAEDDLARAQAEVQALELAQTWLNTQAGAPAAKDGTANAQIGAKADALRRSALNTLTQLHQAQRTLEERQRALERVQAEQGSVQAAEVAVVRVTLATPSDADVRLTYQVRGPSWSPSYRARLDSSSAKVTLERLALVAQTTGEDWRGVALTLSTGQPLTTTQGPLPRPWTLDVPPPEPPRPQAEAAMAAMSADAMPAPAAPMLKTMRSAAAPLPSFEPVTTQGAYATQFALPQRVTVPSGGERVTLALGAQSLPVTLLARTAPALEPHAWLVAQLPTLTGDWPAGPIALERDNATVGQGRFDPQASDFERLGLSFGRDDRIAVRSEPVQELTSATGFMSGRSERSIERRFTVENRHPRAITVQVLDAAPVTQNAAIRVQSAYTPQPADTAWGGQPGLVLWQQELAAQASSAFTAKHTISHDKDVTVRERH</sequence>
<gene>
    <name evidence="5" type="ORF">ACFO3A_06390</name>
</gene>
<keyword evidence="2" id="KW-0732">Signal</keyword>
<dbReference type="InterPro" id="IPR025554">
    <property type="entry name" value="DUF4140"/>
</dbReference>
<evidence type="ECO:0000313" key="6">
    <source>
        <dbReference type="Proteomes" id="UP001595967"/>
    </source>
</evidence>
<protein>
    <submittedName>
        <fullName evidence="5">DUF4139 domain-containing protein</fullName>
    </submittedName>
</protein>
<feature type="signal peptide" evidence="2">
    <location>
        <begin position="1"/>
        <end position="24"/>
    </location>
</feature>
<evidence type="ECO:0000256" key="2">
    <source>
        <dbReference type="SAM" id="SignalP"/>
    </source>
</evidence>
<dbReference type="InterPro" id="IPR037291">
    <property type="entry name" value="DUF4139"/>
</dbReference>
<accession>A0ABV9GXM6</accession>
<evidence type="ECO:0000259" key="3">
    <source>
        <dbReference type="Pfam" id="PF13598"/>
    </source>
</evidence>
<organism evidence="5 6">
    <name type="scientific">Comamonas nitrativorans</name>
    <dbReference type="NCBI Taxonomy" id="108437"/>
    <lineage>
        <taxon>Bacteria</taxon>
        <taxon>Pseudomonadati</taxon>
        <taxon>Pseudomonadota</taxon>
        <taxon>Betaproteobacteria</taxon>
        <taxon>Burkholderiales</taxon>
        <taxon>Comamonadaceae</taxon>
        <taxon>Comamonas</taxon>
    </lineage>
</organism>
<feature type="domain" description="DUF4140" evidence="4">
    <location>
        <begin position="38"/>
        <end position="127"/>
    </location>
</feature>
<dbReference type="NCBIfam" id="TIGR02231">
    <property type="entry name" value="mucoidy inhibitor MuiA family protein"/>
    <property type="match status" value="1"/>
</dbReference>
<proteinExistence type="predicted"/>